<comment type="caution">
    <text evidence="1">The sequence shown here is derived from an EMBL/GenBank/DDBJ whole genome shotgun (WGS) entry which is preliminary data.</text>
</comment>
<organism evidence="1 2">
    <name type="scientific">Elasticomyces elasticus</name>
    <dbReference type="NCBI Taxonomy" id="574655"/>
    <lineage>
        <taxon>Eukaryota</taxon>
        <taxon>Fungi</taxon>
        <taxon>Dikarya</taxon>
        <taxon>Ascomycota</taxon>
        <taxon>Pezizomycotina</taxon>
        <taxon>Dothideomycetes</taxon>
        <taxon>Dothideomycetidae</taxon>
        <taxon>Mycosphaerellales</taxon>
        <taxon>Teratosphaeriaceae</taxon>
        <taxon>Elasticomyces</taxon>
    </lineage>
</organism>
<accession>A0AAN7ZMP0</accession>
<dbReference type="AlphaFoldDB" id="A0AAN7ZMP0"/>
<dbReference type="PROSITE" id="PS51257">
    <property type="entry name" value="PROKAR_LIPOPROTEIN"/>
    <property type="match status" value="1"/>
</dbReference>
<sequence length="326" mass="37097">MNDERHMCSTTAGTSACTPRSIAADPTCHLLRLSRELRDMIYHYLTIDVDITQEGIESHRLPAFITKGKFVLSSTTTPSLLLLNHQIHDECMQYTQPRSILSVDLVGCTLSALDSVELQANVPPIALSQVRAIDITIHWCMVMQNPDADKLVPFWAHMVEQKGNQRSVKWTPTKQLRRKLLQFINLLGAHLHADARVTITVLLDGRIDLLDPTTWATSSGKAEAVKMAQMFDMDILFDLELGIGQDWPASDRLMVQGLLCTALWCSMASNSDKFRASRRVWEVDDTQVVVRPLYEMSDEKAWWCLRRNGSEKNWRSHGARFQIWAY</sequence>
<proteinExistence type="predicted"/>
<evidence type="ECO:0000313" key="1">
    <source>
        <dbReference type="EMBL" id="KAK5696708.1"/>
    </source>
</evidence>
<evidence type="ECO:0000313" key="2">
    <source>
        <dbReference type="Proteomes" id="UP001310594"/>
    </source>
</evidence>
<gene>
    <name evidence="1" type="ORF">LTR97_008012</name>
</gene>
<protein>
    <submittedName>
        <fullName evidence="1">Uncharacterized protein</fullName>
    </submittedName>
</protein>
<dbReference type="EMBL" id="JAVRQU010000012">
    <property type="protein sequence ID" value="KAK5696708.1"/>
    <property type="molecule type" value="Genomic_DNA"/>
</dbReference>
<reference evidence="1" key="1">
    <citation type="submission" date="2023-08" db="EMBL/GenBank/DDBJ databases">
        <title>Black Yeasts Isolated from many extreme environments.</title>
        <authorList>
            <person name="Coleine C."/>
            <person name="Stajich J.E."/>
            <person name="Selbmann L."/>
        </authorList>
    </citation>
    <scope>NUCLEOTIDE SEQUENCE</scope>
    <source>
        <strain evidence="1">CCFEE 5810</strain>
    </source>
</reference>
<dbReference type="Proteomes" id="UP001310594">
    <property type="component" value="Unassembled WGS sequence"/>
</dbReference>
<name>A0AAN7ZMP0_9PEZI</name>